<feature type="coiled-coil region" evidence="19">
    <location>
        <begin position="912"/>
        <end position="1058"/>
    </location>
</feature>
<gene>
    <name evidence="22" type="ORF">JTE90_021248</name>
</gene>
<dbReference type="GO" id="GO:0046872">
    <property type="term" value="F:metal ion binding"/>
    <property type="evidence" value="ECO:0007669"/>
    <property type="project" value="UniProtKB-UniRule"/>
</dbReference>
<keyword evidence="15" id="KW-0539">Nucleus</keyword>
<dbReference type="GO" id="GO:0005524">
    <property type="term" value="F:ATP binding"/>
    <property type="evidence" value="ECO:0007669"/>
    <property type="project" value="UniProtKB-KW"/>
</dbReference>
<feature type="coiled-coil region" evidence="19">
    <location>
        <begin position="691"/>
        <end position="739"/>
    </location>
</feature>
<dbReference type="GO" id="GO:0006302">
    <property type="term" value="P:double-strand break repair"/>
    <property type="evidence" value="ECO:0007669"/>
    <property type="project" value="InterPro"/>
</dbReference>
<evidence type="ECO:0000256" key="19">
    <source>
        <dbReference type="SAM" id="Coils"/>
    </source>
</evidence>
<protein>
    <recommendedName>
        <fullName evidence="21">Zinc-hook domain-containing protein</fullName>
    </recommendedName>
</protein>
<comment type="catalytic activity">
    <reaction evidence="17">
        <text>ATP + H2O = ADP + phosphate + H(+)</text>
        <dbReference type="Rhea" id="RHEA:13065"/>
        <dbReference type="ChEBI" id="CHEBI:15377"/>
        <dbReference type="ChEBI" id="CHEBI:15378"/>
        <dbReference type="ChEBI" id="CHEBI:30616"/>
        <dbReference type="ChEBI" id="CHEBI:43474"/>
        <dbReference type="ChEBI" id="CHEBI:456216"/>
    </reaction>
</comment>
<dbReference type="SUPFAM" id="SSF52540">
    <property type="entry name" value="P-loop containing nucleoside triphosphate hydrolases"/>
    <property type="match status" value="2"/>
</dbReference>
<evidence type="ECO:0000256" key="14">
    <source>
        <dbReference type="ARBA" id="ARBA00023204"/>
    </source>
</evidence>
<evidence type="ECO:0000256" key="8">
    <source>
        <dbReference type="ARBA" id="ARBA00022763"/>
    </source>
</evidence>
<evidence type="ECO:0000256" key="16">
    <source>
        <dbReference type="ARBA" id="ARBA00023254"/>
    </source>
</evidence>
<dbReference type="InterPro" id="IPR038729">
    <property type="entry name" value="Rad50/SbcC_AAA"/>
</dbReference>
<dbReference type="SUPFAM" id="SSF75712">
    <property type="entry name" value="Rad50 coiled-coil Zn hook"/>
    <property type="match status" value="1"/>
</dbReference>
<evidence type="ECO:0000256" key="3">
    <source>
        <dbReference type="ARBA" id="ARBA00004286"/>
    </source>
</evidence>
<keyword evidence="13 19" id="KW-0175">Coiled coil</keyword>
<comment type="caution">
    <text evidence="22">The sequence shown here is derived from an EMBL/GenBank/DDBJ whole genome shotgun (WGS) entry which is preliminary data.</text>
</comment>
<keyword evidence="14" id="KW-0234">DNA repair</keyword>
<evidence type="ECO:0000256" key="12">
    <source>
        <dbReference type="ARBA" id="ARBA00022842"/>
    </source>
</evidence>
<keyword evidence="23" id="KW-1185">Reference proteome</keyword>
<feature type="coiled-coil region" evidence="19">
    <location>
        <begin position="581"/>
        <end position="615"/>
    </location>
</feature>
<comment type="cofactor">
    <cofactor evidence="1">
        <name>Zn(2+)</name>
        <dbReference type="ChEBI" id="CHEBI:29105"/>
    </cofactor>
</comment>
<dbReference type="PANTHER" id="PTHR18867">
    <property type="entry name" value="RAD50"/>
    <property type="match status" value="1"/>
</dbReference>
<evidence type="ECO:0000256" key="10">
    <source>
        <dbReference type="ARBA" id="ARBA00022833"/>
    </source>
</evidence>
<dbReference type="PROSITE" id="PS51131">
    <property type="entry name" value="ZN_HOOK"/>
    <property type="match status" value="1"/>
</dbReference>
<dbReference type="GO" id="GO:0000722">
    <property type="term" value="P:telomere maintenance via recombination"/>
    <property type="evidence" value="ECO:0007669"/>
    <property type="project" value="TreeGrafter"/>
</dbReference>
<evidence type="ECO:0000256" key="11">
    <source>
        <dbReference type="ARBA" id="ARBA00022840"/>
    </source>
</evidence>
<dbReference type="InterPro" id="IPR027417">
    <property type="entry name" value="P-loop_NTPase"/>
</dbReference>
<dbReference type="GO" id="GO:0003691">
    <property type="term" value="F:double-stranded telomeric DNA binding"/>
    <property type="evidence" value="ECO:0007669"/>
    <property type="project" value="TreeGrafter"/>
</dbReference>
<dbReference type="GO" id="GO:0016887">
    <property type="term" value="F:ATP hydrolysis activity"/>
    <property type="evidence" value="ECO:0007669"/>
    <property type="project" value="InterPro"/>
</dbReference>
<dbReference type="GO" id="GO:0007004">
    <property type="term" value="P:telomere maintenance via telomerase"/>
    <property type="evidence" value="ECO:0007669"/>
    <property type="project" value="TreeGrafter"/>
</dbReference>
<dbReference type="NCBIfam" id="TIGR00606">
    <property type="entry name" value="rad50"/>
    <property type="match status" value="1"/>
</dbReference>
<name>A0AAV6UUT7_9ARAC</name>
<feature type="coiled-coil region" evidence="19">
    <location>
        <begin position="213"/>
        <end position="240"/>
    </location>
</feature>
<keyword evidence="7" id="KW-0547">Nucleotide-binding</keyword>
<evidence type="ECO:0000256" key="20">
    <source>
        <dbReference type="SAM" id="MobiDB-lite"/>
    </source>
</evidence>
<dbReference type="GO" id="GO:0051880">
    <property type="term" value="F:G-quadruplex DNA binding"/>
    <property type="evidence" value="ECO:0007669"/>
    <property type="project" value="TreeGrafter"/>
</dbReference>
<evidence type="ECO:0000256" key="18">
    <source>
        <dbReference type="PROSITE-ProRule" id="PRU00471"/>
    </source>
</evidence>
<dbReference type="FunFam" id="3.40.50.300:FF:001195">
    <property type="entry name" value="DNA repair protein rad50"/>
    <property type="match status" value="1"/>
</dbReference>
<dbReference type="GO" id="GO:0043047">
    <property type="term" value="F:single-stranded telomeric DNA binding"/>
    <property type="evidence" value="ECO:0007669"/>
    <property type="project" value="TreeGrafter"/>
</dbReference>
<dbReference type="PANTHER" id="PTHR18867:SF12">
    <property type="entry name" value="DNA REPAIR PROTEIN RAD50"/>
    <property type="match status" value="1"/>
</dbReference>
<accession>A0AAV6UUT7</accession>
<evidence type="ECO:0000256" key="17">
    <source>
        <dbReference type="ARBA" id="ARBA00049360"/>
    </source>
</evidence>
<dbReference type="InterPro" id="IPR004584">
    <property type="entry name" value="Rad50_eukaryotes"/>
</dbReference>
<keyword evidence="5" id="KW-0158">Chromosome</keyword>
<dbReference type="GO" id="GO:0000794">
    <property type="term" value="C:condensed nuclear chromosome"/>
    <property type="evidence" value="ECO:0007669"/>
    <property type="project" value="TreeGrafter"/>
</dbReference>
<feature type="compositionally biased region" description="Polar residues" evidence="20">
    <location>
        <begin position="497"/>
        <end position="512"/>
    </location>
</feature>
<dbReference type="Gene3D" id="1.20.5.340">
    <property type="match status" value="1"/>
</dbReference>
<proteinExistence type="inferred from homology"/>
<sequence length="1315" mass="151161">MSVIEKMSIRGIRSFSPEDQQMMEFFKPLTLILGPNGTGKTTLIECLRYVTTGDTPPNSDRGGSFVHDPKFAGEQEVKAQVRLSFRDVLGKKVVVTRSLMVSQSLKKLNLKTLEGTITRYGANGEKTQLSTRCAEIDAEMIGSLGVSKAILNHVIFCHQEESNWPLSEGKSLKVKFDEIFAATRYIKALEEIRKIRNEKMGDIKIFETQVDALVSNKRKADEFQRELEQTETRLTCSKDTVQSITNKLKPISDKLLEIKAKQDKIGNLQGRLDKSLELIKKYEEDERHLRTTLGAENLFGGSKEELGEEMKNFSTLVAQKKKKHAKLQQEIASLHRKYQADQNTKSKLLEELGTLKAEHNRHLEQVSKRDCRLRTVRKSLGLGDLGFDEDEPLEESQVTNVMQSLKQRNSSTRSEFQNCKTKHESNESRLLSSLQSVSLEKAQKQMKLSSNNEQVAKNKTTLRNINDELNRLDSLANMQDNIEKDLKEAEEELKSVEGSTNVDELRQQLSAKQQKKEESESQMHALNQEMNVLHKESNTRHEIDVLNKDFNSKKDSVEKVLNRHRETLLHLLPDIPEQGVYEKVTHLVQNLNQKIQGLNKDLEKDRSKLSSLETRHKIFKNQLTTTQEQLTAHQNKIFDACGSQDFECGFEALKSTIKSLQDEKGALTGSLYLFNRYQEKLRKPRPCCPLCERAFREQQEAQDLIAKLQEKLLNVPNALEQKTKLIAEKEKQLNKMVEIRPIKEAVTKLSEKEIPELESKLETCSTEIGTLNTKIAEAEEVLDNVSSDLKMGNGILPDLVLLDQNQGEMKRLTRRIDSLKSQIGGKDITRTVQQVREEVTNLQTQIKSLGREADRIQERINEYMERVQQLRGRVNDLKSEKNQMCSDLQKRSALIEQTEEITKENARLTESTKEVKTEISALEVKLKVLNKEKEAATKLKENELEKITLKIREEEKETDEIERITKEIDKYLQADKEGKLVEQEDRINGLVSTMDAKRQEIKKIEDSEKELHQDINSQELKYRNLEDNKKLIETVERIGQMNAECENLKEQIGGYNTQSLHSEMVSLCREERSLTKERDEATGRQTVLKEKISGLQKQLKDKMFKDAHSKHRDKCIELRTTQLACEDLSKYYVALNKAIMNYHQLKMKEINKIIKDLWIKTYAGNDIDYIEIQSDEDGERGLEKARRTFNYRVVMFKGNMATDMRGRCSAGQKVLASLIIRLALAETFCLNCGILALDEPTTNLDRENISKLARALVEIVQSRSEQRNFQLIIITHDEDFIQLLGRSDTVDYYYQVSKDNNSHSRVSKRYISSMP</sequence>
<evidence type="ECO:0000256" key="7">
    <source>
        <dbReference type="ARBA" id="ARBA00022741"/>
    </source>
</evidence>
<evidence type="ECO:0000256" key="13">
    <source>
        <dbReference type="ARBA" id="ARBA00023054"/>
    </source>
</evidence>
<dbReference type="Pfam" id="PF13558">
    <property type="entry name" value="SbcC_Walker_B"/>
    <property type="match status" value="1"/>
</dbReference>
<keyword evidence="9" id="KW-0378">Hydrolase</keyword>
<dbReference type="Pfam" id="PF13476">
    <property type="entry name" value="AAA_23"/>
    <property type="match status" value="1"/>
</dbReference>
<evidence type="ECO:0000256" key="9">
    <source>
        <dbReference type="ARBA" id="ARBA00022801"/>
    </source>
</evidence>
<evidence type="ECO:0000256" key="1">
    <source>
        <dbReference type="ARBA" id="ARBA00001947"/>
    </source>
</evidence>
<keyword evidence="6 18" id="KW-0479">Metal-binding</keyword>
<feature type="binding site" evidence="18">
    <location>
        <position position="688"/>
    </location>
    <ligand>
        <name>Zn(2+)</name>
        <dbReference type="ChEBI" id="CHEBI:29105"/>
    </ligand>
</feature>
<keyword evidence="10 18" id="KW-0862">Zinc</keyword>
<evidence type="ECO:0000256" key="15">
    <source>
        <dbReference type="ARBA" id="ARBA00023242"/>
    </source>
</evidence>
<comment type="subcellular location">
    <subcellularLocation>
        <location evidence="3">Chromosome</location>
    </subcellularLocation>
    <subcellularLocation>
        <location evidence="2">Nucleus</location>
    </subcellularLocation>
</comment>
<dbReference type="Pfam" id="PF04423">
    <property type="entry name" value="Rad50_zn_hook"/>
    <property type="match status" value="1"/>
</dbReference>
<dbReference type="Gene3D" id="1.10.287.510">
    <property type="entry name" value="Helix hairpin bin"/>
    <property type="match status" value="1"/>
</dbReference>
<evidence type="ECO:0000256" key="4">
    <source>
        <dbReference type="ARBA" id="ARBA00009439"/>
    </source>
</evidence>
<dbReference type="EMBL" id="JAFNEN010000246">
    <property type="protein sequence ID" value="KAG8188227.1"/>
    <property type="molecule type" value="Genomic_DNA"/>
</dbReference>
<dbReference type="InterPro" id="IPR013134">
    <property type="entry name" value="Zn_hook_RAD50"/>
</dbReference>
<feature type="coiled-coil region" evidence="19">
    <location>
        <begin position="768"/>
        <end position="887"/>
    </location>
</feature>
<evidence type="ECO:0000256" key="2">
    <source>
        <dbReference type="ARBA" id="ARBA00004123"/>
    </source>
</evidence>
<dbReference type="Proteomes" id="UP000827092">
    <property type="component" value="Unassembled WGS sequence"/>
</dbReference>
<feature type="coiled-coil region" evidence="19">
    <location>
        <begin position="265"/>
        <end position="365"/>
    </location>
</feature>
<dbReference type="FunFam" id="3.40.50.300:FF:000947">
    <property type="entry name" value="DNA repair protein RAD50"/>
    <property type="match status" value="1"/>
</dbReference>
<comment type="similarity">
    <text evidence="4">Belongs to the SMC family. RAD50 subfamily.</text>
</comment>
<dbReference type="GO" id="GO:0070192">
    <property type="term" value="P:chromosome organization involved in meiotic cell cycle"/>
    <property type="evidence" value="ECO:0007669"/>
    <property type="project" value="TreeGrafter"/>
</dbReference>
<evidence type="ECO:0000313" key="23">
    <source>
        <dbReference type="Proteomes" id="UP000827092"/>
    </source>
</evidence>
<evidence type="ECO:0000259" key="21">
    <source>
        <dbReference type="PROSITE" id="PS51131"/>
    </source>
</evidence>
<keyword evidence="16" id="KW-0469">Meiosis</keyword>
<keyword evidence="12" id="KW-0460">Magnesium</keyword>
<dbReference type="Gene3D" id="3.40.50.300">
    <property type="entry name" value="P-loop containing nucleotide triphosphate hydrolases"/>
    <property type="match status" value="2"/>
</dbReference>
<feature type="domain" description="Zinc-hook" evidence="21">
    <location>
        <begin position="643"/>
        <end position="741"/>
    </location>
</feature>
<feature type="binding site" evidence="18">
    <location>
        <position position="691"/>
    </location>
    <ligand>
        <name>Zn(2+)</name>
        <dbReference type="ChEBI" id="CHEBI:29105"/>
    </ligand>
</feature>
<evidence type="ECO:0000313" key="22">
    <source>
        <dbReference type="EMBL" id="KAG8188227.1"/>
    </source>
</evidence>
<reference evidence="22 23" key="1">
    <citation type="journal article" date="2022" name="Nat. Ecol. Evol.">
        <title>A masculinizing supergene underlies an exaggerated male reproductive morph in a spider.</title>
        <authorList>
            <person name="Hendrickx F."/>
            <person name="De Corte Z."/>
            <person name="Sonet G."/>
            <person name="Van Belleghem S.M."/>
            <person name="Kostlbacher S."/>
            <person name="Vangestel C."/>
        </authorList>
    </citation>
    <scope>NUCLEOTIDE SEQUENCE [LARGE SCALE GENOMIC DNA]</scope>
    <source>
        <strain evidence="22">W744_W776</strain>
    </source>
</reference>
<keyword evidence="11" id="KW-0067">ATP-binding</keyword>
<dbReference type="GO" id="GO:0030870">
    <property type="term" value="C:Mre11 complex"/>
    <property type="evidence" value="ECO:0007669"/>
    <property type="project" value="InterPro"/>
</dbReference>
<organism evidence="22 23">
    <name type="scientific">Oedothorax gibbosus</name>
    <dbReference type="NCBI Taxonomy" id="931172"/>
    <lineage>
        <taxon>Eukaryota</taxon>
        <taxon>Metazoa</taxon>
        <taxon>Ecdysozoa</taxon>
        <taxon>Arthropoda</taxon>
        <taxon>Chelicerata</taxon>
        <taxon>Arachnida</taxon>
        <taxon>Araneae</taxon>
        <taxon>Araneomorphae</taxon>
        <taxon>Entelegynae</taxon>
        <taxon>Araneoidea</taxon>
        <taxon>Linyphiidae</taxon>
        <taxon>Erigoninae</taxon>
        <taxon>Oedothorax</taxon>
    </lineage>
</organism>
<evidence type="ECO:0000256" key="5">
    <source>
        <dbReference type="ARBA" id="ARBA00022454"/>
    </source>
</evidence>
<keyword evidence="8" id="KW-0227">DNA damage</keyword>
<feature type="region of interest" description="Disordered" evidence="20">
    <location>
        <begin position="492"/>
        <end position="522"/>
    </location>
</feature>
<evidence type="ECO:0000256" key="6">
    <source>
        <dbReference type="ARBA" id="ARBA00022723"/>
    </source>
</evidence>